<dbReference type="STRING" id="1777138.AWB77_00293"/>
<name>A0A157Z6G2_9BURK</name>
<dbReference type="PROSITE" id="PS51206">
    <property type="entry name" value="SF3_HELICASE_1"/>
    <property type="match status" value="1"/>
</dbReference>
<reference evidence="5" key="1">
    <citation type="submission" date="2016-01" db="EMBL/GenBank/DDBJ databases">
        <authorList>
            <person name="Peeters C."/>
        </authorList>
    </citation>
    <scope>NUCLEOTIDE SEQUENCE</scope>
    <source>
        <strain evidence="5">LMG 29320</strain>
    </source>
</reference>
<evidence type="ECO:0000256" key="1">
    <source>
        <dbReference type="ARBA" id="ARBA00022741"/>
    </source>
</evidence>
<gene>
    <name evidence="5" type="ORF">AWB77_00293</name>
</gene>
<dbReference type="InterPro" id="IPR006500">
    <property type="entry name" value="Helicase_put_C_phage/plasmid"/>
</dbReference>
<feature type="domain" description="SF3 helicase" evidence="4">
    <location>
        <begin position="145"/>
        <end position="295"/>
    </location>
</feature>
<dbReference type="NCBIfam" id="TIGR01613">
    <property type="entry name" value="primase_Cterm"/>
    <property type="match status" value="1"/>
</dbReference>
<dbReference type="GO" id="GO:0005524">
    <property type="term" value="F:ATP binding"/>
    <property type="evidence" value="ECO:0007669"/>
    <property type="project" value="UniProtKB-KW"/>
</dbReference>
<dbReference type="RefSeq" id="WP_208601483.1">
    <property type="nucleotide sequence ID" value="NZ_FCNX02000001.1"/>
</dbReference>
<protein>
    <recommendedName>
        <fullName evidence="4">SF3 helicase domain-containing protein</fullName>
    </recommendedName>
</protein>
<keyword evidence="3" id="KW-0067">ATP-binding</keyword>
<dbReference type="InterPro" id="IPR051620">
    <property type="entry name" value="ORF904-like_C"/>
</dbReference>
<dbReference type="Gene3D" id="3.40.50.300">
    <property type="entry name" value="P-loop containing nucleotide triphosphate hydrolases"/>
    <property type="match status" value="1"/>
</dbReference>
<dbReference type="AlphaFoldDB" id="A0A157Z6G2"/>
<dbReference type="Pfam" id="PF19263">
    <property type="entry name" value="DUF5906"/>
    <property type="match status" value="1"/>
</dbReference>
<comment type="caution">
    <text evidence="5">The sequence shown here is derived from an EMBL/GenBank/DDBJ whole genome shotgun (WGS) entry which is preliminary data.</text>
</comment>
<dbReference type="EMBL" id="FCNX02000001">
    <property type="protein sequence ID" value="SAK41013.1"/>
    <property type="molecule type" value="Genomic_DNA"/>
</dbReference>
<evidence type="ECO:0000259" key="4">
    <source>
        <dbReference type="PROSITE" id="PS51206"/>
    </source>
</evidence>
<proteinExistence type="predicted"/>
<keyword evidence="1" id="KW-0547">Nucleotide-binding</keyword>
<dbReference type="PANTHER" id="PTHR35372">
    <property type="entry name" value="ATP BINDING PROTEIN-RELATED"/>
    <property type="match status" value="1"/>
</dbReference>
<dbReference type="GO" id="GO:0016787">
    <property type="term" value="F:hydrolase activity"/>
    <property type="evidence" value="ECO:0007669"/>
    <property type="project" value="UniProtKB-KW"/>
</dbReference>
<evidence type="ECO:0000256" key="2">
    <source>
        <dbReference type="ARBA" id="ARBA00022801"/>
    </source>
</evidence>
<dbReference type="PANTHER" id="PTHR35372:SF2">
    <property type="entry name" value="SF3 HELICASE DOMAIN-CONTAINING PROTEIN"/>
    <property type="match status" value="1"/>
</dbReference>
<dbReference type="InterPro" id="IPR045455">
    <property type="entry name" value="NrS-1_pol-like_helicase"/>
</dbReference>
<dbReference type="InterPro" id="IPR027417">
    <property type="entry name" value="P-loop_NTPase"/>
</dbReference>
<dbReference type="InterPro" id="IPR014015">
    <property type="entry name" value="Helicase_SF3_DNA-vir"/>
</dbReference>
<organism evidence="5 6">
    <name type="scientific">Caballeronia fortuita</name>
    <dbReference type="NCBI Taxonomy" id="1777138"/>
    <lineage>
        <taxon>Bacteria</taxon>
        <taxon>Pseudomonadati</taxon>
        <taxon>Pseudomonadota</taxon>
        <taxon>Betaproteobacteria</taxon>
        <taxon>Burkholderiales</taxon>
        <taxon>Burkholderiaceae</taxon>
        <taxon>Caballeronia</taxon>
    </lineage>
</organism>
<evidence type="ECO:0000313" key="5">
    <source>
        <dbReference type="EMBL" id="SAK41013.1"/>
    </source>
</evidence>
<evidence type="ECO:0000313" key="6">
    <source>
        <dbReference type="Proteomes" id="UP000054903"/>
    </source>
</evidence>
<accession>A0A157Z6G2</accession>
<sequence length="350" mass="38870">MSKTLPYNPIGFAERLEATGDYAASERQVFHWCGTHWQTVPEDELKSEALQWLHHHTTWPASAANARAAYDTALLFLPKLKAPDAARTIIPMMNGYLHIDGAVMHLGPHDKACGLRHVLNCSYDPAAPSPAEFVAFLERVLPDEAVRLRVQEYVGYTLTSDARHQRAQIFVGSGANGKGVLSNIVQELHARTAAVQLNNLEGFRMSNMIGASLIFCDEAPQRGIDEQALKSLVAGELVQIDRKYRDPVDTRITGKFLILANHIPAVTDQSHGFWRRFDIVPFDVEIPPAERDPMLAQRIITDELPGVLNWALHGLTRLLTRGRFDECLPPAMQLTSENAKVETNSVAALV</sequence>
<keyword evidence="2" id="KW-0378">Hydrolase</keyword>
<dbReference type="SUPFAM" id="SSF52540">
    <property type="entry name" value="P-loop containing nucleoside triphosphate hydrolases"/>
    <property type="match status" value="1"/>
</dbReference>
<evidence type="ECO:0000256" key="3">
    <source>
        <dbReference type="ARBA" id="ARBA00022840"/>
    </source>
</evidence>
<keyword evidence="6" id="KW-1185">Reference proteome</keyword>
<dbReference type="Proteomes" id="UP000054903">
    <property type="component" value="Unassembled WGS sequence"/>
</dbReference>